<reference evidence="4 5" key="1">
    <citation type="journal article" date="2017" name="Nat. Commun.">
        <title>Genome assembly with in vitro proximity ligation data and whole-genome triplication in lettuce.</title>
        <authorList>
            <person name="Reyes-Chin-Wo S."/>
            <person name="Wang Z."/>
            <person name="Yang X."/>
            <person name="Kozik A."/>
            <person name="Arikit S."/>
            <person name="Song C."/>
            <person name="Xia L."/>
            <person name="Froenicke L."/>
            <person name="Lavelle D.O."/>
            <person name="Truco M.J."/>
            <person name="Xia R."/>
            <person name="Zhu S."/>
            <person name="Xu C."/>
            <person name="Xu H."/>
            <person name="Xu X."/>
            <person name="Cox K."/>
            <person name="Korf I."/>
            <person name="Meyers B.C."/>
            <person name="Michelmore R.W."/>
        </authorList>
    </citation>
    <scope>NUCLEOTIDE SEQUENCE [LARGE SCALE GENOMIC DNA]</scope>
    <source>
        <strain evidence="5">cv. Salinas</strain>
        <tissue evidence="4">Seedlings</tissue>
    </source>
</reference>
<dbReference type="Proteomes" id="UP000235145">
    <property type="component" value="Unassembled WGS sequence"/>
</dbReference>
<organism evidence="4 5">
    <name type="scientific">Lactuca sativa</name>
    <name type="common">Garden lettuce</name>
    <dbReference type="NCBI Taxonomy" id="4236"/>
    <lineage>
        <taxon>Eukaryota</taxon>
        <taxon>Viridiplantae</taxon>
        <taxon>Streptophyta</taxon>
        <taxon>Embryophyta</taxon>
        <taxon>Tracheophyta</taxon>
        <taxon>Spermatophyta</taxon>
        <taxon>Magnoliopsida</taxon>
        <taxon>eudicotyledons</taxon>
        <taxon>Gunneridae</taxon>
        <taxon>Pentapetalae</taxon>
        <taxon>asterids</taxon>
        <taxon>campanulids</taxon>
        <taxon>Asterales</taxon>
        <taxon>Asteraceae</taxon>
        <taxon>Cichorioideae</taxon>
        <taxon>Cichorieae</taxon>
        <taxon>Lactucinae</taxon>
        <taxon>Lactuca</taxon>
    </lineage>
</organism>
<evidence type="ECO:0000256" key="2">
    <source>
        <dbReference type="SAM" id="SignalP"/>
    </source>
</evidence>
<name>A0A9R1WVW4_LACSA</name>
<feature type="chain" id="PRO_5040301228" description="PI4-kinase N-terminal domain-containing protein" evidence="2">
    <location>
        <begin position="22"/>
        <end position="151"/>
    </location>
</feature>
<dbReference type="EMBL" id="NBSK02000008">
    <property type="protein sequence ID" value="KAJ0189289.1"/>
    <property type="molecule type" value="Genomic_DNA"/>
</dbReference>
<feature type="signal peptide" evidence="2">
    <location>
        <begin position="1"/>
        <end position="21"/>
    </location>
</feature>
<feature type="domain" description="PI4-kinase N-terminal" evidence="3">
    <location>
        <begin position="35"/>
        <end position="102"/>
    </location>
</feature>
<proteinExistence type="inferred from homology"/>
<keyword evidence="2" id="KW-0732">Signal</keyword>
<evidence type="ECO:0000256" key="1">
    <source>
        <dbReference type="ARBA" id="ARBA00006209"/>
    </source>
</evidence>
<evidence type="ECO:0000259" key="3">
    <source>
        <dbReference type="Pfam" id="PF19274"/>
    </source>
</evidence>
<evidence type="ECO:0000313" key="4">
    <source>
        <dbReference type="EMBL" id="KAJ0189289.1"/>
    </source>
</evidence>
<gene>
    <name evidence="4" type="ORF">LSAT_V11C800415840</name>
</gene>
<sequence>METGIFIWTWLVSVAPQHGYGQSIPSEVYLPLTRAAKLRPHLQPNELESPPEKDPVEQILAHKLWIGFSIDHFEVVRHDSLVQLLLFGRMLPGTPNFHGNFHTIQLLLSCYLDLNSAHASMKGAYKKLDWEFSCWKMGFIGITFNSSFFII</sequence>
<protein>
    <recommendedName>
        <fullName evidence="3">PI4-kinase N-terminal domain-containing protein</fullName>
    </recommendedName>
</protein>
<comment type="caution">
    <text evidence="4">The sequence shown here is derived from an EMBL/GenBank/DDBJ whole genome shotgun (WGS) entry which is preliminary data.</text>
</comment>
<evidence type="ECO:0000313" key="5">
    <source>
        <dbReference type="Proteomes" id="UP000235145"/>
    </source>
</evidence>
<dbReference type="Pfam" id="PF19274">
    <property type="entry name" value="PI4K_N"/>
    <property type="match status" value="1"/>
</dbReference>
<dbReference type="AlphaFoldDB" id="A0A9R1WVW4"/>
<keyword evidence="5" id="KW-1185">Reference proteome</keyword>
<dbReference type="InterPro" id="IPR045495">
    <property type="entry name" value="PI4K_N"/>
</dbReference>
<comment type="similarity">
    <text evidence="1">Belongs to the PI3/PI4-kinase family. Type III PI4K subfamily.</text>
</comment>
<accession>A0A9R1WVW4</accession>